<evidence type="ECO:0000313" key="3">
    <source>
        <dbReference type="Proteomes" id="UP000193577"/>
    </source>
</evidence>
<proteinExistence type="predicted"/>
<reference evidence="2 3" key="1">
    <citation type="submission" date="2017-04" db="EMBL/GenBank/DDBJ databases">
        <title>The new phylogeny of genus Mycobacterium.</title>
        <authorList>
            <person name="Tortoli E."/>
            <person name="Trovato A."/>
            <person name="Cirillo D.M."/>
        </authorList>
    </citation>
    <scope>NUCLEOTIDE SEQUENCE [LARGE SCALE GENOMIC DNA]</scope>
    <source>
        <strain evidence="2 3">KCTC 19819</strain>
    </source>
</reference>
<comment type="caution">
    <text evidence="2">The sequence shown here is derived from an EMBL/GenBank/DDBJ whole genome shotgun (WGS) entry which is preliminary data.</text>
</comment>
<feature type="transmembrane region" description="Helical" evidence="1">
    <location>
        <begin position="29"/>
        <end position="50"/>
    </location>
</feature>
<name>A0AA91PCJ7_9MYCO</name>
<keyword evidence="1" id="KW-0472">Membrane</keyword>
<evidence type="ECO:0000313" key="2">
    <source>
        <dbReference type="EMBL" id="OSC32609.1"/>
    </source>
</evidence>
<sequence>MLWTGVAALEIGIIVAFWSGLVEAAGNRIATVAISAVLTVLLLGGFVWAIRSWREVREAERSGDIARLQEIVEKGAGNRGKAAVGATLFGGGGLLAIPAALLALAVGTFAVIGWVFVFLLMSFGRYYDPEEYLAVIESGRDR</sequence>
<protein>
    <submittedName>
        <fullName evidence="2">Uncharacterized protein</fullName>
    </submittedName>
</protein>
<evidence type="ECO:0000256" key="1">
    <source>
        <dbReference type="SAM" id="Phobius"/>
    </source>
</evidence>
<feature type="transmembrane region" description="Helical" evidence="1">
    <location>
        <begin position="95"/>
        <end position="120"/>
    </location>
</feature>
<gene>
    <name evidence="2" type="ORF">B8W67_14885</name>
</gene>
<dbReference type="AlphaFoldDB" id="A0AA91PCJ7"/>
<organism evidence="2 3">
    <name type="scientific">Mycolicibacillus koreensis</name>
    <dbReference type="NCBI Taxonomy" id="1069220"/>
    <lineage>
        <taxon>Bacteria</taxon>
        <taxon>Bacillati</taxon>
        <taxon>Actinomycetota</taxon>
        <taxon>Actinomycetes</taxon>
        <taxon>Mycobacteriales</taxon>
        <taxon>Mycobacteriaceae</taxon>
        <taxon>Mycolicibacillus</taxon>
    </lineage>
</organism>
<accession>A0AA91PCJ7</accession>
<dbReference type="EMBL" id="NCXO01000036">
    <property type="protein sequence ID" value="OSC32609.1"/>
    <property type="molecule type" value="Genomic_DNA"/>
</dbReference>
<keyword evidence="3" id="KW-1185">Reference proteome</keyword>
<keyword evidence="1" id="KW-0812">Transmembrane</keyword>
<keyword evidence="1" id="KW-1133">Transmembrane helix</keyword>
<dbReference type="Proteomes" id="UP000193577">
    <property type="component" value="Unassembled WGS sequence"/>
</dbReference>
<feature type="transmembrane region" description="Helical" evidence="1">
    <location>
        <begin position="6"/>
        <end position="22"/>
    </location>
</feature>